<dbReference type="AlphaFoldDB" id="A0A1H8W5X8"/>
<evidence type="ECO:0000256" key="1">
    <source>
        <dbReference type="SAM" id="Phobius"/>
    </source>
</evidence>
<keyword evidence="1" id="KW-0812">Transmembrane</keyword>
<feature type="transmembrane region" description="Helical" evidence="1">
    <location>
        <begin position="28"/>
        <end position="45"/>
    </location>
</feature>
<dbReference type="Pfam" id="PF10003">
    <property type="entry name" value="DUF2244"/>
    <property type="match status" value="1"/>
</dbReference>
<dbReference type="STRING" id="569882.SAMN04490248_1459"/>
<evidence type="ECO:0000313" key="2">
    <source>
        <dbReference type="EMBL" id="SEP23052.1"/>
    </source>
</evidence>
<reference evidence="2 3" key="1">
    <citation type="submission" date="2016-10" db="EMBL/GenBank/DDBJ databases">
        <authorList>
            <person name="de Groot N.N."/>
        </authorList>
    </citation>
    <scope>NUCLEOTIDE SEQUENCE [LARGE SCALE GENOMIC DNA]</scope>
    <source>
        <strain evidence="2 3">DSM 27842</strain>
    </source>
</reference>
<evidence type="ECO:0000313" key="3">
    <source>
        <dbReference type="Proteomes" id="UP000198893"/>
    </source>
</evidence>
<organism evidence="2 3">
    <name type="scientific">Salinihabitans flavidus</name>
    <dbReference type="NCBI Taxonomy" id="569882"/>
    <lineage>
        <taxon>Bacteria</taxon>
        <taxon>Pseudomonadati</taxon>
        <taxon>Pseudomonadota</taxon>
        <taxon>Alphaproteobacteria</taxon>
        <taxon>Rhodobacterales</taxon>
        <taxon>Roseobacteraceae</taxon>
        <taxon>Salinihabitans</taxon>
    </lineage>
</organism>
<dbReference type="Proteomes" id="UP000198893">
    <property type="component" value="Unassembled WGS sequence"/>
</dbReference>
<keyword evidence="3" id="KW-1185">Reference proteome</keyword>
<protein>
    <submittedName>
        <fullName evidence="2">Uncharacterized membrane protein</fullName>
    </submittedName>
</protein>
<accession>A0A1H8W5X8</accession>
<dbReference type="OrthoDB" id="9808190at2"/>
<sequence length="161" mass="18028">MPYHWTENPPDAGAVLTLWPYRSLPHKGFAVVILVTFVVITIPLYPLLGTALVWGMLPFMLAGVAGLWWGLRRSYRDGTTLEELTRAGDILTLIHTPARGAPQSWECNIYWAKAELHDNGGPVPFYITLSGNGRTVEIGRFLSEDERKALFAELSDYLRKG</sequence>
<feature type="transmembrane region" description="Helical" evidence="1">
    <location>
        <begin position="51"/>
        <end position="71"/>
    </location>
</feature>
<keyword evidence="1" id="KW-1133">Transmembrane helix</keyword>
<proteinExistence type="predicted"/>
<dbReference type="EMBL" id="FODS01000045">
    <property type="protein sequence ID" value="SEP23052.1"/>
    <property type="molecule type" value="Genomic_DNA"/>
</dbReference>
<dbReference type="InterPro" id="IPR019253">
    <property type="entry name" value="DUF2244_TM"/>
</dbReference>
<dbReference type="RefSeq" id="WP_093120683.1">
    <property type="nucleotide sequence ID" value="NZ_FODS01000045.1"/>
</dbReference>
<keyword evidence="1" id="KW-0472">Membrane</keyword>
<gene>
    <name evidence="2" type="ORF">SAMN04490248_1459</name>
</gene>
<name>A0A1H8W5X8_9RHOB</name>